<feature type="region of interest" description="Disordered" evidence="1">
    <location>
        <begin position="1"/>
        <end position="22"/>
    </location>
</feature>
<evidence type="ECO:0000313" key="2">
    <source>
        <dbReference type="EMBL" id="MBS4198584.1"/>
    </source>
</evidence>
<proteinExistence type="predicted"/>
<evidence type="ECO:0000256" key="1">
    <source>
        <dbReference type="SAM" id="MobiDB-lite"/>
    </source>
</evidence>
<dbReference type="AlphaFoldDB" id="A0A942TMG9"/>
<feature type="compositionally biased region" description="Basic and acidic residues" evidence="1">
    <location>
        <begin position="7"/>
        <end position="17"/>
    </location>
</feature>
<dbReference type="RefSeq" id="WP_213109329.1">
    <property type="nucleotide sequence ID" value="NZ_JAGYPJ010000001.1"/>
</dbReference>
<reference evidence="2 3" key="1">
    <citation type="submission" date="2021-05" db="EMBL/GenBank/DDBJ databases">
        <title>Novel Bacillus species.</title>
        <authorList>
            <person name="Liu G."/>
        </authorList>
    </citation>
    <scope>NUCLEOTIDE SEQUENCE [LARGE SCALE GENOMIC DNA]</scope>
    <source>
        <strain evidence="2 3">FJAT-49732</strain>
    </source>
</reference>
<protein>
    <submittedName>
        <fullName evidence="2">Uncharacterized protein</fullName>
    </submittedName>
</protein>
<gene>
    <name evidence="2" type="ORF">KHA93_02835</name>
</gene>
<dbReference type="EMBL" id="JAGYPJ010000001">
    <property type="protein sequence ID" value="MBS4198584.1"/>
    <property type="molecule type" value="Genomic_DNA"/>
</dbReference>
<keyword evidence="3" id="KW-1185">Reference proteome</keyword>
<name>A0A942TMG9_9BACI</name>
<organism evidence="2 3">
    <name type="scientific">Lederbergia citrisecunda</name>
    <dbReference type="NCBI Taxonomy" id="2833583"/>
    <lineage>
        <taxon>Bacteria</taxon>
        <taxon>Bacillati</taxon>
        <taxon>Bacillota</taxon>
        <taxon>Bacilli</taxon>
        <taxon>Bacillales</taxon>
        <taxon>Bacillaceae</taxon>
        <taxon>Lederbergia</taxon>
    </lineage>
</organism>
<accession>A0A942TMG9</accession>
<sequence length="54" mass="6522">MLKSRKERRDEARKNKEQFIPQYNGASPKSYEEYYGVGYEIFNNKFVKIKEVSK</sequence>
<dbReference type="Proteomes" id="UP000682713">
    <property type="component" value="Unassembled WGS sequence"/>
</dbReference>
<evidence type="ECO:0000313" key="3">
    <source>
        <dbReference type="Proteomes" id="UP000682713"/>
    </source>
</evidence>
<comment type="caution">
    <text evidence="2">The sequence shown here is derived from an EMBL/GenBank/DDBJ whole genome shotgun (WGS) entry which is preliminary data.</text>
</comment>